<dbReference type="InterPro" id="IPR009252">
    <property type="entry name" value="Cell_div_ZapB"/>
</dbReference>
<dbReference type="GO" id="GO:0090529">
    <property type="term" value="P:cell septum assembly"/>
    <property type="evidence" value="ECO:0007669"/>
    <property type="project" value="InterPro"/>
</dbReference>
<organism evidence="3 4">
    <name type="scientific">Candidatus Desulfacyla euxinica</name>
    <dbReference type="NCBI Taxonomy" id="2841693"/>
    <lineage>
        <taxon>Bacteria</taxon>
        <taxon>Deltaproteobacteria</taxon>
        <taxon>Candidatus Desulfacyla</taxon>
    </lineage>
</organism>
<keyword evidence="1 2" id="KW-0175">Coiled coil</keyword>
<dbReference type="Proteomes" id="UP000650524">
    <property type="component" value="Unassembled WGS sequence"/>
</dbReference>
<evidence type="ECO:0000256" key="1">
    <source>
        <dbReference type="ARBA" id="ARBA00023054"/>
    </source>
</evidence>
<evidence type="ECO:0000313" key="4">
    <source>
        <dbReference type="Proteomes" id="UP000650524"/>
    </source>
</evidence>
<dbReference type="AlphaFoldDB" id="A0A8J6N5X3"/>
<name>A0A8J6N5X3_9DELT</name>
<keyword evidence="3" id="KW-0131">Cell cycle</keyword>
<reference evidence="3 4" key="1">
    <citation type="submission" date="2020-08" db="EMBL/GenBank/DDBJ databases">
        <title>Bridging the membrane lipid divide: bacteria of the FCB group superphylum have the potential to synthesize archaeal ether lipids.</title>
        <authorList>
            <person name="Villanueva L."/>
            <person name="Von Meijenfeldt F.A.B."/>
            <person name="Westbye A.B."/>
            <person name="Yadav S."/>
            <person name="Hopmans E.C."/>
            <person name="Dutilh B.E."/>
            <person name="Sinninghe Damste J.S."/>
        </authorList>
    </citation>
    <scope>NUCLEOTIDE SEQUENCE [LARGE SCALE GENOMIC DNA]</scope>
    <source>
        <strain evidence="3">NIOZ-UU27</strain>
    </source>
</reference>
<evidence type="ECO:0000256" key="2">
    <source>
        <dbReference type="SAM" id="Coils"/>
    </source>
</evidence>
<accession>A0A8J6N5X3</accession>
<evidence type="ECO:0000313" key="3">
    <source>
        <dbReference type="EMBL" id="MBC8179335.1"/>
    </source>
</evidence>
<dbReference type="GO" id="GO:0005737">
    <property type="term" value="C:cytoplasm"/>
    <property type="evidence" value="ECO:0007669"/>
    <property type="project" value="InterPro"/>
</dbReference>
<proteinExistence type="predicted"/>
<dbReference type="Gene3D" id="1.20.5.340">
    <property type="match status" value="1"/>
</dbReference>
<dbReference type="Pfam" id="PF06005">
    <property type="entry name" value="ZapB"/>
    <property type="match status" value="1"/>
</dbReference>
<feature type="coiled-coil region" evidence="2">
    <location>
        <begin position="25"/>
        <end position="80"/>
    </location>
</feature>
<gene>
    <name evidence="3" type="primary">zapB</name>
    <name evidence="3" type="ORF">H8E19_18175</name>
</gene>
<comment type="caution">
    <text evidence="3">The sequence shown here is derived from an EMBL/GenBank/DDBJ whole genome shotgun (WGS) entry which is preliminary data.</text>
</comment>
<dbReference type="GO" id="GO:0043093">
    <property type="term" value="P:FtsZ-dependent cytokinesis"/>
    <property type="evidence" value="ECO:0007669"/>
    <property type="project" value="InterPro"/>
</dbReference>
<dbReference type="EMBL" id="JACNJD010000376">
    <property type="protein sequence ID" value="MBC8179335.1"/>
    <property type="molecule type" value="Genomic_DNA"/>
</dbReference>
<protein>
    <submittedName>
        <fullName evidence="3">Cell division protein ZapB</fullName>
    </submittedName>
</protein>
<keyword evidence="3" id="KW-0132">Cell division</keyword>
<sequence>MESGEETRQYKVWDSLNSEEGVDQFQLLEDKIDNLIEMIKSLKKEKESFAEKFQIQEEKLADLTKEVDGLKSGRDKAKQRILSLLEKMEQITE</sequence>